<name>A0ABV6L188_9SPHI</name>
<evidence type="ECO:0000313" key="2">
    <source>
        <dbReference type="Proteomes" id="UP001589828"/>
    </source>
</evidence>
<protein>
    <submittedName>
        <fullName evidence="1">Uncharacterized protein</fullName>
    </submittedName>
</protein>
<reference evidence="1 2" key="1">
    <citation type="submission" date="2024-09" db="EMBL/GenBank/DDBJ databases">
        <authorList>
            <person name="Sun Q."/>
            <person name="Mori K."/>
        </authorList>
    </citation>
    <scope>NUCLEOTIDE SEQUENCE [LARGE SCALE GENOMIC DNA]</scope>
    <source>
        <strain evidence="1 2">NCAIM B.02415</strain>
    </source>
</reference>
<organism evidence="1 2">
    <name type="scientific">Mucilaginibacter angelicae</name>
    <dbReference type="NCBI Taxonomy" id="869718"/>
    <lineage>
        <taxon>Bacteria</taxon>
        <taxon>Pseudomonadati</taxon>
        <taxon>Bacteroidota</taxon>
        <taxon>Sphingobacteriia</taxon>
        <taxon>Sphingobacteriales</taxon>
        <taxon>Sphingobacteriaceae</taxon>
        <taxon>Mucilaginibacter</taxon>
    </lineage>
</organism>
<comment type="caution">
    <text evidence="1">The sequence shown here is derived from an EMBL/GenBank/DDBJ whole genome shotgun (WGS) entry which is preliminary data.</text>
</comment>
<gene>
    <name evidence="1" type="ORF">ACFFGT_02920</name>
</gene>
<dbReference type="RefSeq" id="WP_377021002.1">
    <property type="nucleotide sequence ID" value="NZ_JBHLTS010000004.1"/>
</dbReference>
<dbReference type="EMBL" id="JBHLTS010000004">
    <property type="protein sequence ID" value="MFC0513129.1"/>
    <property type="molecule type" value="Genomic_DNA"/>
</dbReference>
<proteinExistence type="predicted"/>
<sequence length="113" mass="12594">MSLSKKGGSIKNQFFTGYDLYKAGFIFDPPRIACNFNLDLLCGIAADFVKVAVFKAGISIKKDEIIAELLKLLPAVRKEHFIVVLALNKKGVIAGKITHRKSQLFNELFDESF</sequence>
<keyword evidence="2" id="KW-1185">Reference proteome</keyword>
<dbReference type="Proteomes" id="UP001589828">
    <property type="component" value="Unassembled WGS sequence"/>
</dbReference>
<evidence type="ECO:0000313" key="1">
    <source>
        <dbReference type="EMBL" id="MFC0513129.1"/>
    </source>
</evidence>
<accession>A0ABV6L188</accession>